<dbReference type="Proteomes" id="UP000593564">
    <property type="component" value="Unassembled WGS sequence"/>
</dbReference>
<keyword evidence="1" id="KW-0732">Signal</keyword>
<feature type="signal peptide" evidence="1">
    <location>
        <begin position="1"/>
        <end position="32"/>
    </location>
</feature>
<protein>
    <submittedName>
        <fullName evidence="2">Uncharacterized protein</fullName>
    </submittedName>
</protein>
<gene>
    <name evidence="2" type="ORF">HYC85_006204</name>
</gene>
<evidence type="ECO:0000313" key="2">
    <source>
        <dbReference type="EMBL" id="KAF5953348.1"/>
    </source>
</evidence>
<reference evidence="2 3" key="2">
    <citation type="submission" date="2020-07" db="EMBL/GenBank/DDBJ databases">
        <title>Genome assembly of wild tea tree DASZ reveals pedigree and selection history of tea varieties.</title>
        <authorList>
            <person name="Zhang W."/>
        </authorList>
    </citation>
    <scope>NUCLEOTIDE SEQUENCE [LARGE SCALE GENOMIC DNA]</scope>
    <source>
        <strain evidence="3">cv. G240</strain>
        <tissue evidence="2">Leaf</tissue>
    </source>
</reference>
<evidence type="ECO:0000313" key="3">
    <source>
        <dbReference type="Proteomes" id="UP000593564"/>
    </source>
</evidence>
<sequence>MKMTQVKFTSHENGKTTRVFLPLLLLLAAAASEEEEGEERNFKKGEGYKVENLETVDGVVDEIKEEGGGEMLVRVEHSSKSQY</sequence>
<comment type="caution">
    <text evidence="2">The sequence shown here is derived from an EMBL/GenBank/DDBJ whole genome shotgun (WGS) entry which is preliminary data.</text>
</comment>
<proteinExistence type="predicted"/>
<reference evidence="3" key="1">
    <citation type="journal article" date="2020" name="Nat. Commun.">
        <title>Genome assembly of wild tea tree DASZ reveals pedigree and selection history of tea varieties.</title>
        <authorList>
            <person name="Zhang W."/>
            <person name="Zhang Y."/>
            <person name="Qiu H."/>
            <person name="Guo Y."/>
            <person name="Wan H."/>
            <person name="Zhang X."/>
            <person name="Scossa F."/>
            <person name="Alseekh S."/>
            <person name="Zhang Q."/>
            <person name="Wang P."/>
            <person name="Xu L."/>
            <person name="Schmidt M.H."/>
            <person name="Jia X."/>
            <person name="Li D."/>
            <person name="Zhu A."/>
            <person name="Guo F."/>
            <person name="Chen W."/>
            <person name="Ni D."/>
            <person name="Usadel B."/>
            <person name="Fernie A.R."/>
            <person name="Wen W."/>
        </authorList>
    </citation>
    <scope>NUCLEOTIDE SEQUENCE [LARGE SCALE GENOMIC DNA]</scope>
    <source>
        <strain evidence="3">cv. G240</strain>
    </source>
</reference>
<accession>A0A7J7HMX2</accession>
<dbReference type="AlphaFoldDB" id="A0A7J7HMX2"/>
<organism evidence="2 3">
    <name type="scientific">Camellia sinensis</name>
    <name type="common">Tea plant</name>
    <name type="synonym">Thea sinensis</name>
    <dbReference type="NCBI Taxonomy" id="4442"/>
    <lineage>
        <taxon>Eukaryota</taxon>
        <taxon>Viridiplantae</taxon>
        <taxon>Streptophyta</taxon>
        <taxon>Embryophyta</taxon>
        <taxon>Tracheophyta</taxon>
        <taxon>Spermatophyta</taxon>
        <taxon>Magnoliopsida</taxon>
        <taxon>eudicotyledons</taxon>
        <taxon>Gunneridae</taxon>
        <taxon>Pentapetalae</taxon>
        <taxon>asterids</taxon>
        <taxon>Ericales</taxon>
        <taxon>Theaceae</taxon>
        <taxon>Camellia</taxon>
    </lineage>
</organism>
<name>A0A7J7HMX2_CAMSI</name>
<keyword evidence="3" id="KW-1185">Reference proteome</keyword>
<dbReference type="EMBL" id="JACBKZ010000003">
    <property type="protein sequence ID" value="KAF5953348.1"/>
    <property type="molecule type" value="Genomic_DNA"/>
</dbReference>
<evidence type="ECO:0000256" key="1">
    <source>
        <dbReference type="SAM" id="SignalP"/>
    </source>
</evidence>
<feature type="chain" id="PRO_5029825386" evidence="1">
    <location>
        <begin position="33"/>
        <end position="83"/>
    </location>
</feature>